<keyword evidence="3" id="KW-0904">Protein phosphatase</keyword>
<dbReference type="SMART" id="SM00226">
    <property type="entry name" value="LMWPc"/>
    <property type="match status" value="1"/>
</dbReference>
<evidence type="ECO:0000313" key="6">
    <source>
        <dbReference type="EMBL" id="KXG44664.1"/>
    </source>
</evidence>
<dbReference type="AlphaFoldDB" id="A0A135L6M3"/>
<dbReference type="InterPro" id="IPR017867">
    <property type="entry name" value="Tyr_phospatase_low_mol_wt"/>
</dbReference>
<dbReference type="InterPro" id="IPR050438">
    <property type="entry name" value="LMW_PTPase"/>
</dbReference>
<feature type="active site" description="Proton donor" evidence="4">
    <location>
        <position position="113"/>
    </location>
</feature>
<feature type="active site" description="Nucleophile" evidence="4">
    <location>
        <position position="7"/>
    </location>
</feature>
<organism evidence="6 7">
    <name type="scientific">Tepidibacillus decaturensis</name>
    <dbReference type="NCBI Taxonomy" id="1413211"/>
    <lineage>
        <taxon>Bacteria</taxon>
        <taxon>Bacillati</taxon>
        <taxon>Bacillota</taxon>
        <taxon>Bacilli</taxon>
        <taxon>Bacillales</taxon>
        <taxon>Bacillaceae</taxon>
        <taxon>Tepidibacillus</taxon>
    </lineage>
</organism>
<dbReference type="Proteomes" id="UP000070352">
    <property type="component" value="Unassembled WGS sequence"/>
</dbReference>
<dbReference type="Pfam" id="PF01451">
    <property type="entry name" value="LMWPc"/>
    <property type="match status" value="1"/>
</dbReference>
<dbReference type="RefSeq" id="WP_068726657.1">
    <property type="nucleotide sequence ID" value="NZ_LSKU01000001.1"/>
</dbReference>
<comment type="similarity">
    <text evidence="1">Belongs to the low molecular weight phosphotyrosine protein phosphatase family.</text>
</comment>
<dbReference type="PRINTS" id="PR00719">
    <property type="entry name" value="LMWPTPASE"/>
</dbReference>
<dbReference type="CDD" id="cd16344">
    <property type="entry name" value="LMWPAP"/>
    <property type="match status" value="1"/>
</dbReference>
<evidence type="ECO:0000256" key="1">
    <source>
        <dbReference type="ARBA" id="ARBA00011063"/>
    </source>
</evidence>
<sequence>MNVLFVCTGNTCRSPMAEKILKKIATDEGLELAVKSAGILAIEDLPASEHARTVMQEYGVEDDHSAKKVTRKLLKWADLVFTMTEGHKQVLVEQYPEFIEKIKMLKESGDISDPFGNDLEVYRETAKEIEAAIRTFLDRRKIL</sequence>
<dbReference type="EMBL" id="LSKU01000001">
    <property type="protein sequence ID" value="KXG44664.1"/>
    <property type="molecule type" value="Genomic_DNA"/>
</dbReference>
<proteinExistence type="inferred from homology"/>
<gene>
    <name evidence="6" type="ORF">U473_12000</name>
</gene>
<dbReference type="OrthoDB" id="9784339at2"/>
<evidence type="ECO:0000313" key="7">
    <source>
        <dbReference type="Proteomes" id="UP000070352"/>
    </source>
</evidence>
<name>A0A135L6M3_9BACI</name>
<dbReference type="InterPro" id="IPR023485">
    <property type="entry name" value="Ptyr_pPase"/>
</dbReference>
<evidence type="ECO:0000256" key="2">
    <source>
        <dbReference type="ARBA" id="ARBA00022801"/>
    </source>
</evidence>
<accession>A0A135L6M3</accession>
<dbReference type="PANTHER" id="PTHR11717">
    <property type="entry name" value="LOW MOLECULAR WEIGHT PROTEIN TYROSINE PHOSPHATASE"/>
    <property type="match status" value="1"/>
</dbReference>
<dbReference type="InterPro" id="IPR036196">
    <property type="entry name" value="Ptyr_pPase_sf"/>
</dbReference>
<dbReference type="Gene3D" id="3.40.50.2300">
    <property type="match status" value="1"/>
</dbReference>
<dbReference type="STRING" id="1413211.U473_12000"/>
<dbReference type="PANTHER" id="PTHR11717:SF31">
    <property type="entry name" value="LOW MOLECULAR WEIGHT PROTEIN-TYROSINE-PHOSPHATASE ETP-RELATED"/>
    <property type="match status" value="1"/>
</dbReference>
<feature type="active site" description="Nucleophile" evidence="4">
    <location>
        <position position="13"/>
    </location>
</feature>
<dbReference type="GO" id="GO:0004725">
    <property type="term" value="F:protein tyrosine phosphatase activity"/>
    <property type="evidence" value="ECO:0007669"/>
    <property type="project" value="InterPro"/>
</dbReference>
<evidence type="ECO:0000259" key="5">
    <source>
        <dbReference type="SMART" id="SM00226"/>
    </source>
</evidence>
<keyword evidence="2" id="KW-0378">Hydrolase</keyword>
<feature type="domain" description="Phosphotyrosine protein phosphatase I" evidence="5">
    <location>
        <begin position="1"/>
        <end position="139"/>
    </location>
</feature>
<evidence type="ECO:0000256" key="3">
    <source>
        <dbReference type="ARBA" id="ARBA00022912"/>
    </source>
</evidence>
<protein>
    <recommendedName>
        <fullName evidence="5">Phosphotyrosine protein phosphatase I domain-containing protein</fullName>
    </recommendedName>
</protein>
<evidence type="ECO:0000256" key="4">
    <source>
        <dbReference type="PIRSR" id="PIRSR617867-1"/>
    </source>
</evidence>
<comment type="caution">
    <text evidence="6">The sequence shown here is derived from an EMBL/GenBank/DDBJ whole genome shotgun (WGS) entry which is preliminary data.</text>
</comment>
<reference evidence="6 7" key="1">
    <citation type="submission" date="2016-02" db="EMBL/GenBank/DDBJ databases">
        <title>Draft Genome for Tepidibacillus decaturensis nov. sp. Strain Z9, an Anaerobic, Moderately Thermophilic and Heterotrophic Bacterium from Deep Subsurface of the Illinois Basin, USA.</title>
        <authorList>
            <person name="Dong Y."/>
            <person name="Chang J.Y."/>
            <person name="Sanford R."/>
            <person name="Fouke B.W."/>
        </authorList>
    </citation>
    <scope>NUCLEOTIDE SEQUENCE [LARGE SCALE GENOMIC DNA]</scope>
    <source>
        <strain evidence="6 7">Z9</strain>
    </source>
</reference>
<keyword evidence="7" id="KW-1185">Reference proteome</keyword>
<dbReference type="SUPFAM" id="SSF52788">
    <property type="entry name" value="Phosphotyrosine protein phosphatases I"/>
    <property type="match status" value="1"/>
</dbReference>